<keyword evidence="8" id="KW-0460">Magnesium</keyword>
<protein>
    <recommendedName>
        <fullName evidence="3">exodeoxyribonuclease III</fullName>
        <ecNumber evidence="3">3.1.11.2</ecNumber>
    </recommendedName>
</protein>
<evidence type="ECO:0000256" key="5">
    <source>
        <dbReference type="ARBA" id="ARBA00022723"/>
    </source>
</evidence>
<evidence type="ECO:0000256" key="7">
    <source>
        <dbReference type="ARBA" id="ARBA00022839"/>
    </source>
</evidence>
<dbReference type="PANTHER" id="PTHR13058:SF22">
    <property type="entry name" value="EXODEOXYRIBONUCLEASE III"/>
    <property type="match status" value="1"/>
</dbReference>
<dbReference type="GO" id="GO:0006308">
    <property type="term" value="P:DNA catabolic process"/>
    <property type="evidence" value="ECO:0007669"/>
    <property type="project" value="TreeGrafter"/>
</dbReference>
<organism evidence="11 12">
    <name type="scientific">Muraenolepis orangiensis</name>
    <name type="common">Patagonian moray cod</name>
    <dbReference type="NCBI Taxonomy" id="630683"/>
    <lineage>
        <taxon>Eukaryota</taxon>
        <taxon>Metazoa</taxon>
        <taxon>Chordata</taxon>
        <taxon>Craniata</taxon>
        <taxon>Vertebrata</taxon>
        <taxon>Euteleostomi</taxon>
        <taxon>Actinopterygii</taxon>
        <taxon>Neopterygii</taxon>
        <taxon>Teleostei</taxon>
        <taxon>Neoteleostei</taxon>
        <taxon>Acanthomorphata</taxon>
        <taxon>Zeiogadaria</taxon>
        <taxon>Gadariae</taxon>
        <taxon>Gadiformes</taxon>
        <taxon>Muraenolepidoidei</taxon>
        <taxon>Muraenolepididae</taxon>
        <taxon>Muraenolepis</taxon>
    </lineage>
</organism>
<dbReference type="Proteomes" id="UP001148018">
    <property type="component" value="Unassembled WGS sequence"/>
</dbReference>
<dbReference type="GO" id="GO:0046872">
    <property type="term" value="F:metal ion binding"/>
    <property type="evidence" value="ECO:0007669"/>
    <property type="project" value="UniProtKB-KW"/>
</dbReference>
<feature type="domain" description="Exonuclease" evidence="10">
    <location>
        <begin position="160"/>
        <end position="337"/>
    </location>
</feature>
<keyword evidence="12" id="KW-1185">Reference proteome</keyword>
<dbReference type="InterPro" id="IPR040393">
    <property type="entry name" value="TREX1/2"/>
</dbReference>
<dbReference type="GO" id="GO:0008311">
    <property type="term" value="F:double-stranded DNA 3'-5' DNA exonuclease activity"/>
    <property type="evidence" value="ECO:0007669"/>
    <property type="project" value="UniProtKB-EC"/>
</dbReference>
<dbReference type="Gene3D" id="3.30.420.10">
    <property type="entry name" value="Ribonuclease H-like superfamily/Ribonuclease H"/>
    <property type="match status" value="2"/>
</dbReference>
<sequence length="343" mass="37462">MVSFLALQTSGGKTVVFFDLKTTGLASTCDIIQLAAVSGEHSINRYMVPEAAIDPDAAGITGFSVQDGVLLHWDTAVPTVPLREALTSFLTFLSSLGGPVLLAAHNGKRFDAPILTRQLLRCSLMQQFQQLASMFMDTFLLKTTGLGGGQGFVETSGGKTVVFFDLETTGLDSTCDIIQLAAVSGERSFNSYMVPKAAIDREAADITGFRVQDSVLLQGGRPVPTVPLREALTSFLTFLSSLGGPVLLAAHNGKRFDAPILTRQLRRCSLMQQFQQLGSMFMDTFLLSKNLYPMLDSYSQVNLVKHFLGKPYNAHNALEDSRVLQELYRCWNPIQTSVSRVTF</sequence>
<dbReference type="Pfam" id="PF00929">
    <property type="entry name" value="RNase_T"/>
    <property type="match status" value="1"/>
</dbReference>
<comment type="similarity">
    <text evidence="9">Belongs to the exonuclease superfamily. TREX family.</text>
</comment>
<evidence type="ECO:0000313" key="11">
    <source>
        <dbReference type="EMBL" id="KAJ3596711.1"/>
    </source>
</evidence>
<dbReference type="EMBL" id="JANIIK010000110">
    <property type="protein sequence ID" value="KAJ3596711.1"/>
    <property type="molecule type" value="Genomic_DNA"/>
</dbReference>
<dbReference type="SUPFAM" id="SSF53098">
    <property type="entry name" value="Ribonuclease H-like"/>
    <property type="match status" value="2"/>
</dbReference>
<dbReference type="OrthoDB" id="10250935at2759"/>
<dbReference type="InterPro" id="IPR036397">
    <property type="entry name" value="RNaseH_sf"/>
</dbReference>
<accession>A0A9Q0IGX1</accession>
<gene>
    <name evidence="11" type="ORF">NHX12_003115</name>
</gene>
<dbReference type="InterPro" id="IPR013520">
    <property type="entry name" value="Ribonucl_H"/>
</dbReference>
<dbReference type="PANTHER" id="PTHR13058">
    <property type="entry name" value="THREE PRIME REPAIR EXONUCLEASE 1, 2"/>
    <property type="match status" value="1"/>
</dbReference>
<evidence type="ECO:0000256" key="1">
    <source>
        <dbReference type="ARBA" id="ARBA00000493"/>
    </source>
</evidence>
<proteinExistence type="inferred from homology"/>
<comment type="catalytic activity">
    <reaction evidence="1">
        <text>Exonucleolytic cleavage in the 3'- to 5'-direction to yield nucleoside 5'-phosphates.</text>
        <dbReference type="EC" id="3.1.11.2"/>
    </reaction>
</comment>
<reference evidence="11" key="1">
    <citation type="submission" date="2022-07" db="EMBL/GenBank/DDBJ databases">
        <title>Chromosome-level genome of Muraenolepis orangiensis.</title>
        <authorList>
            <person name="Kim J."/>
        </authorList>
    </citation>
    <scope>NUCLEOTIDE SEQUENCE</scope>
    <source>
        <strain evidence="11">KU_S4_2022</strain>
        <tissue evidence="11">Muscle</tissue>
    </source>
</reference>
<evidence type="ECO:0000259" key="10">
    <source>
        <dbReference type="SMART" id="SM00479"/>
    </source>
</evidence>
<dbReference type="FunFam" id="3.30.420.10:FF:000247">
    <property type="entry name" value="Si:ch1073-296i8.2"/>
    <property type="match status" value="1"/>
</dbReference>
<comment type="cofactor">
    <cofactor evidence="2">
        <name>Mg(2+)</name>
        <dbReference type="ChEBI" id="CHEBI:18420"/>
    </cofactor>
</comment>
<keyword evidence="7" id="KW-0269">Exonuclease</keyword>
<dbReference type="GO" id="GO:0005737">
    <property type="term" value="C:cytoplasm"/>
    <property type="evidence" value="ECO:0007669"/>
    <property type="project" value="TreeGrafter"/>
</dbReference>
<dbReference type="EC" id="3.1.11.2" evidence="3"/>
<evidence type="ECO:0000256" key="3">
    <source>
        <dbReference type="ARBA" id="ARBA00012115"/>
    </source>
</evidence>
<comment type="caution">
    <text evidence="11">The sequence shown here is derived from an EMBL/GenBank/DDBJ whole genome shotgun (WGS) entry which is preliminary data.</text>
</comment>
<name>A0A9Q0IGX1_9TELE</name>
<keyword evidence="4" id="KW-0540">Nuclease</keyword>
<dbReference type="GO" id="GO:0003676">
    <property type="term" value="F:nucleic acid binding"/>
    <property type="evidence" value="ECO:0007669"/>
    <property type="project" value="InterPro"/>
</dbReference>
<evidence type="ECO:0000256" key="9">
    <source>
        <dbReference type="ARBA" id="ARBA00025769"/>
    </source>
</evidence>
<evidence type="ECO:0000256" key="8">
    <source>
        <dbReference type="ARBA" id="ARBA00022842"/>
    </source>
</evidence>
<dbReference type="AlphaFoldDB" id="A0A9Q0IGX1"/>
<dbReference type="InterPro" id="IPR012337">
    <property type="entry name" value="RNaseH-like_sf"/>
</dbReference>
<evidence type="ECO:0000256" key="2">
    <source>
        <dbReference type="ARBA" id="ARBA00001946"/>
    </source>
</evidence>
<keyword evidence="5" id="KW-0479">Metal-binding</keyword>
<evidence type="ECO:0000256" key="4">
    <source>
        <dbReference type="ARBA" id="ARBA00022722"/>
    </source>
</evidence>
<evidence type="ECO:0000256" key="6">
    <source>
        <dbReference type="ARBA" id="ARBA00022801"/>
    </source>
</evidence>
<keyword evidence="6" id="KW-0378">Hydrolase</keyword>
<dbReference type="SMART" id="SM00479">
    <property type="entry name" value="EXOIII"/>
    <property type="match status" value="1"/>
</dbReference>
<dbReference type="CDD" id="cd06127">
    <property type="entry name" value="DEDDh"/>
    <property type="match status" value="2"/>
</dbReference>
<evidence type="ECO:0000313" key="12">
    <source>
        <dbReference type="Proteomes" id="UP001148018"/>
    </source>
</evidence>